<keyword evidence="1" id="KW-1133">Transmembrane helix</keyword>
<keyword evidence="3" id="KW-1185">Reference proteome</keyword>
<accession>A0ABQ0DN23</accession>
<evidence type="ECO:0000256" key="1">
    <source>
        <dbReference type="SAM" id="Phobius"/>
    </source>
</evidence>
<name>A0ABQ0DN23_9EUKA</name>
<sequence length="297" mass="34176">MIWEIIAGATALIMVLSGIYLFTHQYEVIFYPTRHSLPSVEEITQTFQLPFELKEVSIFTNDNNTVYLYACLKEEPSKHITLLLFQSNAGSVLDRMEMAKKYYELCNVNFVIAVYRGFDKSTGIPEEVTMNNDVEKYFDSLESLGVDMNNIVVIGRSIGASMALKLYNKKNCKGLIIENGFTTLLDVGKILMPAISFFPWLIKDKWDNLNEIKLVQKGKRILFCSSGQDEMVPPSMMQHLYDVAHETGKKVRMEKFAKGFHMNLPSYPEYFKKLNKFFEELTKETMEEGIIENQEGQ</sequence>
<keyword evidence="1" id="KW-0812">Transmembrane</keyword>
<evidence type="ECO:0008006" key="4">
    <source>
        <dbReference type="Google" id="ProtNLM"/>
    </source>
</evidence>
<dbReference type="EMBL" id="BAAFRS010000181">
    <property type="protein sequence ID" value="GAB1224251.1"/>
    <property type="molecule type" value="Genomic_DNA"/>
</dbReference>
<feature type="transmembrane region" description="Helical" evidence="1">
    <location>
        <begin position="6"/>
        <end position="23"/>
    </location>
</feature>
<dbReference type="SUPFAM" id="SSF53474">
    <property type="entry name" value="alpha/beta-Hydrolases"/>
    <property type="match status" value="1"/>
</dbReference>
<protein>
    <recommendedName>
        <fullName evidence="4">Protein bem46</fullName>
    </recommendedName>
</protein>
<proteinExistence type="predicted"/>
<gene>
    <name evidence="2" type="ORF">ENUP19_0181G0043</name>
</gene>
<dbReference type="Gene3D" id="3.40.50.1820">
    <property type="entry name" value="alpha/beta hydrolase"/>
    <property type="match status" value="1"/>
</dbReference>
<dbReference type="PANTHER" id="PTHR12277">
    <property type="entry name" value="ALPHA/BETA HYDROLASE DOMAIN-CONTAINING PROTEIN"/>
    <property type="match status" value="1"/>
</dbReference>
<dbReference type="Proteomes" id="UP001628156">
    <property type="component" value="Unassembled WGS sequence"/>
</dbReference>
<dbReference type="Pfam" id="PF06342">
    <property type="entry name" value="DUF1057"/>
    <property type="match status" value="1"/>
</dbReference>
<reference evidence="2 3" key="1">
    <citation type="journal article" date="2019" name="PLoS Negl. Trop. Dis.">
        <title>Whole genome sequencing of Entamoeba nuttalli reveals mammalian host-related molecular signatures and a novel octapeptide-repeat surface protein.</title>
        <authorList>
            <person name="Tanaka M."/>
            <person name="Makiuchi T."/>
            <person name="Komiyama T."/>
            <person name="Shiina T."/>
            <person name="Osaki K."/>
            <person name="Tachibana H."/>
        </authorList>
    </citation>
    <scope>NUCLEOTIDE SEQUENCE [LARGE SCALE GENOMIC DNA]</scope>
    <source>
        <strain evidence="2 3">P19-061405</strain>
    </source>
</reference>
<dbReference type="InterPro" id="IPR010463">
    <property type="entry name" value="DUF1057"/>
</dbReference>
<keyword evidence="1" id="KW-0472">Membrane</keyword>
<evidence type="ECO:0000313" key="3">
    <source>
        <dbReference type="Proteomes" id="UP001628156"/>
    </source>
</evidence>
<organism evidence="2 3">
    <name type="scientific">Entamoeba nuttalli</name>
    <dbReference type="NCBI Taxonomy" id="412467"/>
    <lineage>
        <taxon>Eukaryota</taxon>
        <taxon>Amoebozoa</taxon>
        <taxon>Evosea</taxon>
        <taxon>Archamoebae</taxon>
        <taxon>Mastigamoebida</taxon>
        <taxon>Entamoebidae</taxon>
        <taxon>Entamoeba</taxon>
    </lineage>
</organism>
<dbReference type="InterPro" id="IPR029058">
    <property type="entry name" value="AB_hydrolase_fold"/>
</dbReference>
<dbReference type="PANTHER" id="PTHR12277:SF81">
    <property type="entry name" value="PROTEIN ABHD13"/>
    <property type="match status" value="1"/>
</dbReference>
<comment type="caution">
    <text evidence="2">The sequence shown here is derived from an EMBL/GenBank/DDBJ whole genome shotgun (WGS) entry which is preliminary data.</text>
</comment>
<evidence type="ECO:0000313" key="2">
    <source>
        <dbReference type="EMBL" id="GAB1224251.1"/>
    </source>
</evidence>